<proteinExistence type="predicted"/>
<dbReference type="Proteomes" id="UP001178507">
    <property type="component" value="Unassembled WGS sequence"/>
</dbReference>
<dbReference type="GO" id="GO:0000963">
    <property type="term" value="P:mitochondrial RNA processing"/>
    <property type="evidence" value="ECO:0007669"/>
    <property type="project" value="TreeGrafter"/>
</dbReference>
<dbReference type="EMBL" id="CAUJNA010003348">
    <property type="protein sequence ID" value="CAJ1399760.1"/>
    <property type="molecule type" value="Genomic_DNA"/>
</dbReference>
<dbReference type="AlphaFoldDB" id="A0AA36J531"/>
<dbReference type="GO" id="GO:0003723">
    <property type="term" value="F:RNA binding"/>
    <property type="evidence" value="ECO:0007669"/>
    <property type="project" value="TreeGrafter"/>
</dbReference>
<dbReference type="GO" id="GO:0044528">
    <property type="term" value="P:regulation of mitochondrial mRNA stability"/>
    <property type="evidence" value="ECO:0007669"/>
    <property type="project" value="TreeGrafter"/>
</dbReference>
<comment type="caution">
    <text evidence="1">The sequence shown here is derived from an EMBL/GenBank/DDBJ whole genome shotgun (WGS) entry which is preliminary data.</text>
</comment>
<evidence type="ECO:0000313" key="1">
    <source>
        <dbReference type="EMBL" id="CAJ1399760.1"/>
    </source>
</evidence>
<dbReference type="GO" id="GO:0035770">
    <property type="term" value="C:ribonucleoprotein granule"/>
    <property type="evidence" value="ECO:0007669"/>
    <property type="project" value="TreeGrafter"/>
</dbReference>
<dbReference type="PANTHER" id="PTHR21228">
    <property type="entry name" value="FAST LEU-RICH DOMAIN-CONTAINING"/>
    <property type="match status" value="1"/>
</dbReference>
<sequence length="527" mass="58861">MHGVTRFAANPVVRTVQRALQGGPSAGKSKATSCQKERALDLSRKLVELARRRGSDKAAAANIAHALARSFKSEFSTFQAQDVVQLATALQKLRQKNVMLLDAMASHVLRGIVAYPLYALCNIPNCFARLGYLHRQLMDAVASHVSERADKLTPVDIASLVFAPQISSLETLSQTELDSLRRAKCRASHCYALGLCSQALEAYAELAHHPRSNLLEACAEQLQNCYLEVGGPNCAIILNSYSRLSECNPTVFYSLSRSVVHTPPESFEVHHISLIMNAYAKCAVRKSQTMNVLGDFLTERVHELSPQNVSNIVHAFSRLSCYNVQLFQNLVTRVASEDLKAYKLYELGVLCHNLAKLKSGGPTVYNAMFGELATRPPEAWEPKAVAQVLDALRRSTFRHEALLAILFHRFFGNLPKAVHPLTQASWCLIELDALDRAKDLKQELPDDEPEQGFPEARYAMRRVFELLEGLDQAEPFTPTQRCHVQQLIRAYRYRYELDFGLLPQKVKSFCKVQFDVSSSVVSAVAWT</sequence>
<reference evidence="1" key="1">
    <citation type="submission" date="2023-08" db="EMBL/GenBank/DDBJ databases">
        <authorList>
            <person name="Chen Y."/>
            <person name="Shah S."/>
            <person name="Dougan E. K."/>
            <person name="Thang M."/>
            <person name="Chan C."/>
        </authorList>
    </citation>
    <scope>NUCLEOTIDE SEQUENCE</scope>
</reference>
<organism evidence="1 2">
    <name type="scientific">Effrenium voratum</name>
    <dbReference type="NCBI Taxonomy" id="2562239"/>
    <lineage>
        <taxon>Eukaryota</taxon>
        <taxon>Sar</taxon>
        <taxon>Alveolata</taxon>
        <taxon>Dinophyceae</taxon>
        <taxon>Suessiales</taxon>
        <taxon>Symbiodiniaceae</taxon>
        <taxon>Effrenium</taxon>
    </lineage>
</organism>
<dbReference type="InterPro" id="IPR050870">
    <property type="entry name" value="FAST_kinase"/>
</dbReference>
<gene>
    <name evidence="1" type="ORF">EVOR1521_LOCUS23239</name>
</gene>
<name>A0AA36J531_9DINO</name>
<keyword evidence="2" id="KW-1185">Reference proteome</keyword>
<dbReference type="PANTHER" id="PTHR21228:SF40">
    <property type="entry name" value="LD45607P"/>
    <property type="match status" value="1"/>
</dbReference>
<accession>A0AA36J531</accession>
<dbReference type="GO" id="GO:0005759">
    <property type="term" value="C:mitochondrial matrix"/>
    <property type="evidence" value="ECO:0007669"/>
    <property type="project" value="TreeGrafter"/>
</dbReference>
<protein>
    <submittedName>
        <fullName evidence="1">Uncharacterized protein</fullName>
    </submittedName>
</protein>
<evidence type="ECO:0000313" key="2">
    <source>
        <dbReference type="Proteomes" id="UP001178507"/>
    </source>
</evidence>